<dbReference type="GO" id="GO:0004176">
    <property type="term" value="F:ATP-dependent peptidase activity"/>
    <property type="evidence" value="ECO:0007669"/>
    <property type="project" value="InterPro"/>
</dbReference>
<dbReference type="GO" id="GO:0006508">
    <property type="term" value="P:proteolysis"/>
    <property type="evidence" value="ECO:0007669"/>
    <property type="project" value="UniProtKB-KW"/>
</dbReference>
<reference evidence="19" key="2">
    <citation type="journal article" date="2021" name="Microbiome">
        <title>Successional dynamics and alternative stable states in a saline activated sludge microbial community over 9 years.</title>
        <authorList>
            <person name="Wang Y."/>
            <person name="Ye J."/>
            <person name="Ju F."/>
            <person name="Liu L."/>
            <person name="Boyd J.A."/>
            <person name="Deng Y."/>
            <person name="Parks D.H."/>
            <person name="Jiang X."/>
            <person name="Yin X."/>
            <person name="Woodcroft B.J."/>
            <person name="Tyson G.W."/>
            <person name="Hugenholtz P."/>
            <person name="Polz M.F."/>
            <person name="Zhang T."/>
        </authorList>
    </citation>
    <scope>NUCLEOTIDE SEQUENCE</scope>
    <source>
        <strain evidence="19">HKST-UBA02</strain>
    </source>
</reference>
<evidence type="ECO:0000256" key="11">
    <source>
        <dbReference type="ARBA" id="ARBA00022989"/>
    </source>
</evidence>
<keyword evidence="3 15" id="KW-1003">Cell membrane</keyword>
<dbReference type="InterPro" id="IPR003959">
    <property type="entry name" value="ATPase_AAA_core"/>
</dbReference>
<evidence type="ECO:0000256" key="5">
    <source>
        <dbReference type="ARBA" id="ARBA00022692"/>
    </source>
</evidence>
<evidence type="ECO:0000256" key="1">
    <source>
        <dbReference type="ARBA" id="ARBA00004370"/>
    </source>
</evidence>
<dbReference type="PANTHER" id="PTHR23076">
    <property type="entry name" value="METALLOPROTEASE M41 FTSH"/>
    <property type="match status" value="1"/>
</dbReference>
<feature type="transmembrane region" description="Helical" evidence="15">
    <location>
        <begin position="27"/>
        <end position="46"/>
    </location>
</feature>
<dbReference type="InterPro" id="IPR000642">
    <property type="entry name" value="Peptidase_M41"/>
</dbReference>
<keyword evidence="7 15" id="KW-0547">Nucleotide-binding</keyword>
<evidence type="ECO:0000256" key="6">
    <source>
        <dbReference type="ARBA" id="ARBA00022723"/>
    </source>
</evidence>
<feature type="domain" description="AAA+ ATPase" evidence="18">
    <location>
        <begin position="211"/>
        <end position="350"/>
    </location>
</feature>
<evidence type="ECO:0000313" key="20">
    <source>
        <dbReference type="Proteomes" id="UP000699691"/>
    </source>
</evidence>
<evidence type="ECO:0000256" key="13">
    <source>
        <dbReference type="ARBA" id="ARBA00023136"/>
    </source>
</evidence>
<evidence type="ECO:0000256" key="17">
    <source>
        <dbReference type="SAM" id="MobiDB-lite"/>
    </source>
</evidence>
<evidence type="ECO:0000256" key="8">
    <source>
        <dbReference type="ARBA" id="ARBA00022801"/>
    </source>
</evidence>
<proteinExistence type="inferred from homology"/>
<dbReference type="FunFam" id="1.20.58.760:FF:000001">
    <property type="entry name" value="ATP-dependent zinc metalloprotease FtsH"/>
    <property type="match status" value="1"/>
</dbReference>
<feature type="binding site" evidence="15">
    <location>
        <position position="444"/>
    </location>
    <ligand>
        <name>Zn(2+)</name>
        <dbReference type="ChEBI" id="CHEBI:29105"/>
        <note>catalytic</note>
    </ligand>
</feature>
<evidence type="ECO:0000313" key="19">
    <source>
        <dbReference type="EMBL" id="MCA9397379.1"/>
    </source>
</evidence>
<dbReference type="InterPro" id="IPR003960">
    <property type="entry name" value="ATPase_AAA_CS"/>
</dbReference>
<dbReference type="InterPro" id="IPR005936">
    <property type="entry name" value="FtsH"/>
</dbReference>
<accession>A0A955LW91</accession>
<keyword evidence="10 15" id="KW-0067">ATP-binding</keyword>
<feature type="active site" evidence="15">
    <location>
        <position position="441"/>
    </location>
</feature>
<protein>
    <recommendedName>
        <fullName evidence="15">ATP-dependent zinc metalloprotease FtsH</fullName>
        <ecNumber evidence="15">3.4.24.-</ecNumber>
    </recommendedName>
</protein>
<keyword evidence="8 15" id="KW-0378">Hydrolase</keyword>
<evidence type="ECO:0000256" key="7">
    <source>
        <dbReference type="ARBA" id="ARBA00022741"/>
    </source>
</evidence>
<feature type="transmembrane region" description="Helical" evidence="15">
    <location>
        <begin position="124"/>
        <end position="148"/>
    </location>
</feature>
<dbReference type="InterPro" id="IPR037219">
    <property type="entry name" value="Peptidase_M41-like"/>
</dbReference>
<feature type="binding site" evidence="15">
    <location>
        <position position="440"/>
    </location>
    <ligand>
        <name>Zn(2+)</name>
        <dbReference type="ChEBI" id="CHEBI:29105"/>
        <note>catalytic</note>
    </ligand>
</feature>
<gene>
    <name evidence="15 19" type="primary">ftsH</name>
    <name evidence="19" type="ORF">KC573_01005</name>
</gene>
<evidence type="ECO:0000256" key="3">
    <source>
        <dbReference type="ARBA" id="ARBA00022475"/>
    </source>
</evidence>
<comment type="similarity">
    <text evidence="16">Belongs to the AAA ATPase family.</text>
</comment>
<dbReference type="PROSITE" id="PS00674">
    <property type="entry name" value="AAA"/>
    <property type="match status" value="1"/>
</dbReference>
<keyword evidence="9 15" id="KW-0862">Zinc</keyword>
<dbReference type="Pfam" id="PF01434">
    <property type="entry name" value="Peptidase_M41"/>
    <property type="match status" value="1"/>
</dbReference>
<feature type="binding site" evidence="15">
    <location>
        <position position="516"/>
    </location>
    <ligand>
        <name>Zn(2+)</name>
        <dbReference type="ChEBI" id="CHEBI:29105"/>
        <note>catalytic</note>
    </ligand>
</feature>
<dbReference type="HAMAP" id="MF_01458">
    <property type="entry name" value="FtsH"/>
    <property type="match status" value="1"/>
</dbReference>
<sequence length="635" mass="70270">MEPQLPNRVPQPTQKPQGPWSTIGRSLLTYFGIALLIGAIAFTFFFPQQEGEEIGFSTLIQDVRNEQIQKIEVQGEELTITYKDESVATTRKEASSSLVSLFYEAGIEDVEQKVDIVILDPDPYGLWIGIIVNFLPFLILGALIFMFIRQTQRSSGSIFGFGKSNAKLFRKDMPKISFKDAAGVDEAKQELAEVVDFLKSPKKYQDVGARIPRGVLLVGPAGVGKTLLARAVAGEANVPFYSIAGSEFMEMFVGVGASRVRDLFETAKNSSPAIIFIDEIESIGRHRGAGASSSHGEQEQTLNQILVEMDGFTPNTGVIILAATNRPDLLDPALTRPGRFDRRVMLELPDIEGRKAILSIHSEGKPISDKVSIERLARRTVGFSGADLENMLNEAAIMIAREDRKEITTKDLEETATKVKMGPSREKLQSDEDKKLTAYHEAGHAIAAHYLPKMDPVHRVSIVSRGAALGFTMIPPAEDRYNLTEERIKDNICALMGGRAAEEIFFNEKTVGASNDIERATGMARDMVIKYGMNDELGPRAIPDEEQQVVGSWSMEKPVRYSEELLAKIDSIVGATIKEQYERAKNILQEHRDDVEAVSQRLIAEETIEADEFEEMMGTVTDTSDNSDEQGSQEE</sequence>
<comment type="similarity">
    <text evidence="2 15">In the C-terminal section; belongs to the peptidase M41 family.</text>
</comment>
<reference evidence="19" key="1">
    <citation type="submission" date="2020-04" db="EMBL/GenBank/DDBJ databases">
        <authorList>
            <person name="Zhang T."/>
        </authorList>
    </citation>
    <scope>NUCLEOTIDE SEQUENCE</scope>
    <source>
        <strain evidence="19">HKST-UBA02</strain>
    </source>
</reference>
<dbReference type="SUPFAM" id="SSF52540">
    <property type="entry name" value="P-loop containing nucleoside triphosphate hydrolases"/>
    <property type="match status" value="1"/>
</dbReference>
<evidence type="ECO:0000256" key="2">
    <source>
        <dbReference type="ARBA" id="ARBA00010044"/>
    </source>
</evidence>
<dbReference type="NCBIfam" id="TIGR01241">
    <property type="entry name" value="FtsH_fam"/>
    <property type="match status" value="1"/>
</dbReference>
<comment type="subunit">
    <text evidence="15">Homohexamer.</text>
</comment>
<evidence type="ECO:0000256" key="15">
    <source>
        <dbReference type="HAMAP-Rule" id="MF_01458"/>
    </source>
</evidence>
<dbReference type="InterPro" id="IPR003593">
    <property type="entry name" value="AAA+_ATPase"/>
</dbReference>
<keyword evidence="11 15" id="KW-1133">Transmembrane helix</keyword>
<feature type="region of interest" description="Disordered" evidence="17">
    <location>
        <begin position="1"/>
        <end position="20"/>
    </location>
</feature>
<evidence type="ECO:0000256" key="14">
    <source>
        <dbReference type="ARBA" id="ARBA00061570"/>
    </source>
</evidence>
<feature type="compositionally biased region" description="Acidic residues" evidence="17">
    <location>
        <begin position="625"/>
        <end position="635"/>
    </location>
</feature>
<keyword evidence="6 15" id="KW-0479">Metal-binding</keyword>
<comment type="subcellular location">
    <subcellularLocation>
        <location evidence="15">Cell membrane</location>
        <topology evidence="15">Multi-pass membrane protein</topology>
        <orientation evidence="15">Cytoplasmic side</orientation>
    </subcellularLocation>
    <subcellularLocation>
        <location evidence="1">Membrane</location>
    </subcellularLocation>
</comment>
<dbReference type="CDD" id="cd19501">
    <property type="entry name" value="RecA-like_FtsH"/>
    <property type="match status" value="1"/>
</dbReference>
<comment type="caution">
    <text evidence="19">The sequence shown here is derived from an EMBL/GenBank/DDBJ whole genome shotgun (WGS) entry which is preliminary data.</text>
</comment>
<dbReference type="GO" id="GO:0008270">
    <property type="term" value="F:zinc ion binding"/>
    <property type="evidence" value="ECO:0007669"/>
    <property type="project" value="UniProtKB-UniRule"/>
</dbReference>
<evidence type="ECO:0000256" key="10">
    <source>
        <dbReference type="ARBA" id="ARBA00022840"/>
    </source>
</evidence>
<dbReference type="GO" id="GO:0005886">
    <property type="term" value="C:plasma membrane"/>
    <property type="evidence" value="ECO:0007669"/>
    <property type="project" value="UniProtKB-SubCell"/>
</dbReference>
<dbReference type="Pfam" id="PF00004">
    <property type="entry name" value="AAA"/>
    <property type="match status" value="1"/>
</dbReference>
<dbReference type="Pfam" id="PF06480">
    <property type="entry name" value="FtsH_ext"/>
    <property type="match status" value="1"/>
</dbReference>
<keyword evidence="13 15" id="KW-0472">Membrane</keyword>
<comment type="similarity">
    <text evidence="14 15">In the central section; belongs to the AAA ATPase family.</text>
</comment>
<dbReference type="FunFam" id="3.40.50.300:FF:000001">
    <property type="entry name" value="ATP-dependent zinc metalloprotease FtsH"/>
    <property type="match status" value="1"/>
</dbReference>
<dbReference type="GO" id="GO:0005524">
    <property type="term" value="F:ATP binding"/>
    <property type="evidence" value="ECO:0007669"/>
    <property type="project" value="UniProtKB-UniRule"/>
</dbReference>
<comment type="cofactor">
    <cofactor evidence="15">
        <name>Zn(2+)</name>
        <dbReference type="ChEBI" id="CHEBI:29105"/>
    </cofactor>
    <text evidence="15">Binds 1 zinc ion per subunit.</text>
</comment>
<dbReference type="Pfam" id="PF17862">
    <property type="entry name" value="AAA_lid_3"/>
    <property type="match status" value="1"/>
</dbReference>
<dbReference type="InterPro" id="IPR041569">
    <property type="entry name" value="AAA_lid_3"/>
</dbReference>
<dbReference type="PANTHER" id="PTHR23076:SF97">
    <property type="entry name" value="ATP-DEPENDENT ZINC METALLOPROTEASE YME1L1"/>
    <property type="match status" value="1"/>
</dbReference>
<dbReference type="InterPro" id="IPR011546">
    <property type="entry name" value="Pept_M41_FtsH_extracell"/>
</dbReference>
<keyword evidence="12 15" id="KW-0482">Metalloprotease</keyword>
<evidence type="ECO:0000256" key="12">
    <source>
        <dbReference type="ARBA" id="ARBA00023049"/>
    </source>
</evidence>
<dbReference type="EMBL" id="JAGQKY010000027">
    <property type="protein sequence ID" value="MCA9397379.1"/>
    <property type="molecule type" value="Genomic_DNA"/>
</dbReference>
<dbReference type="Gene3D" id="3.40.50.300">
    <property type="entry name" value="P-loop containing nucleotide triphosphate hydrolases"/>
    <property type="match status" value="1"/>
</dbReference>
<organism evidence="19 20">
    <name type="scientific">candidate division WWE3 bacterium</name>
    <dbReference type="NCBI Taxonomy" id="2053526"/>
    <lineage>
        <taxon>Bacteria</taxon>
        <taxon>Katanobacteria</taxon>
    </lineage>
</organism>
<evidence type="ECO:0000259" key="18">
    <source>
        <dbReference type="SMART" id="SM00382"/>
    </source>
</evidence>
<dbReference type="InterPro" id="IPR027417">
    <property type="entry name" value="P-loop_NTPase"/>
</dbReference>
<comment type="caution">
    <text evidence="15">Lacks conserved residue(s) required for the propagation of feature annotation.</text>
</comment>
<dbReference type="Gene3D" id="1.20.58.760">
    <property type="entry name" value="Peptidase M41"/>
    <property type="match status" value="1"/>
</dbReference>
<keyword evidence="4 15" id="KW-0645">Protease</keyword>
<evidence type="ECO:0000256" key="9">
    <source>
        <dbReference type="ARBA" id="ARBA00022833"/>
    </source>
</evidence>
<dbReference type="AlphaFoldDB" id="A0A955LW91"/>
<name>A0A955LW91_UNCKA</name>
<evidence type="ECO:0000256" key="4">
    <source>
        <dbReference type="ARBA" id="ARBA00022670"/>
    </source>
</evidence>
<dbReference type="GO" id="GO:0016887">
    <property type="term" value="F:ATP hydrolysis activity"/>
    <property type="evidence" value="ECO:0007669"/>
    <property type="project" value="UniProtKB-UniRule"/>
</dbReference>
<comment type="function">
    <text evidence="15">Acts as a processive, ATP-dependent zinc metallopeptidase for both cytoplasmic and membrane proteins. Plays a role in the quality control of integral membrane proteins.</text>
</comment>
<dbReference type="FunFam" id="1.10.8.60:FF:000001">
    <property type="entry name" value="ATP-dependent zinc metalloprotease FtsH"/>
    <property type="match status" value="1"/>
</dbReference>
<feature type="region of interest" description="Disordered" evidence="17">
    <location>
        <begin position="608"/>
        <end position="635"/>
    </location>
</feature>
<dbReference type="EC" id="3.4.24.-" evidence="15"/>
<dbReference type="SUPFAM" id="SSF140990">
    <property type="entry name" value="FtsH protease domain-like"/>
    <property type="match status" value="1"/>
</dbReference>
<dbReference type="Gene3D" id="1.10.8.60">
    <property type="match status" value="1"/>
</dbReference>
<dbReference type="GO" id="GO:0004222">
    <property type="term" value="F:metalloendopeptidase activity"/>
    <property type="evidence" value="ECO:0007669"/>
    <property type="project" value="InterPro"/>
</dbReference>
<dbReference type="SMART" id="SM00382">
    <property type="entry name" value="AAA"/>
    <property type="match status" value="1"/>
</dbReference>
<dbReference type="GO" id="GO:0030163">
    <property type="term" value="P:protein catabolic process"/>
    <property type="evidence" value="ECO:0007669"/>
    <property type="project" value="UniProtKB-UniRule"/>
</dbReference>
<dbReference type="Proteomes" id="UP000699691">
    <property type="component" value="Unassembled WGS sequence"/>
</dbReference>
<keyword evidence="5 15" id="KW-0812">Transmembrane</keyword>
<feature type="compositionally biased region" description="Polar residues" evidence="17">
    <location>
        <begin position="10"/>
        <end position="20"/>
    </location>
</feature>
<evidence type="ECO:0000256" key="16">
    <source>
        <dbReference type="RuleBase" id="RU003651"/>
    </source>
</evidence>